<accession>A0A168JKD7</accession>
<dbReference type="InterPro" id="IPR056021">
    <property type="entry name" value="DUF7600"/>
</dbReference>
<organism evidence="2 3">
    <name type="scientific">Akanthomyces lecanii RCEF 1005</name>
    <dbReference type="NCBI Taxonomy" id="1081108"/>
    <lineage>
        <taxon>Eukaryota</taxon>
        <taxon>Fungi</taxon>
        <taxon>Dikarya</taxon>
        <taxon>Ascomycota</taxon>
        <taxon>Pezizomycotina</taxon>
        <taxon>Sordariomycetes</taxon>
        <taxon>Hypocreomycetidae</taxon>
        <taxon>Hypocreales</taxon>
        <taxon>Cordycipitaceae</taxon>
        <taxon>Akanthomyces</taxon>
        <taxon>Cordyceps confragosa</taxon>
    </lineage>
</organism>
<keyword evidence="3" id="KW-1185">Reference proteome</keyword>
<dbReference type="EMBL" id="AZHF01000001">
    <property type="protein sequence ID" value="OAA80560.1"/>
    <property type="molecule type" value="Genomic_DNA"/>
</dbReference>
<dbReference type="OrthoDB" id="5273847at2759"/>
<dbReference type="Proteomes" id="UP000076881">
    <property type="component" value="Unassembled WGS sequence"/>
</dbReference>
<reference evidence="2 3" key="1">
    <citation type="journal article" date="2016" name="Genome Biol. Evol.">
        <title>Divergent and convergent evolution of fungal pathogenicity.</title>
        <authorList>
            <person name="Shang Y."/>
            <person name="Xiao G."/>
            <person name="Zheng P."/>
            <person name="Cen K."/>
            <person name="Zhan S."/>
            <person name="Wang C."/>
        </authorList>
    </citation>
    <scope>NUCLEOTIDE SEQUENCE [LARGE SCALE GENOMIC DNA]</scope>
    <source>
        <strain evidence="2 3">RCEF 1005</strain>
    </source>
</reference>
<evidence type="ECO:0000313" key="2">
    <source>
        <dbReference type="EMBL" id="OAA80560.1"/>
    </source>
</evidence>
<proteinExistence type="predicted"/>
<feature type="domain" description="F-box" evidence="1">
    <location>
        <begin position="210"/>
        <end position="256"/>
    </location>
</feature>
<name>A0A168JKD7_CORDF</name>
<dbReference type="PROSITE" id="PS50181">
    <property type="entry name" value="FBOX"/>
    <property type="match status" value="1"/>
</dbReference>
<sequence>MAHNASIAPCLLCGRMIFDGQVRHTPTWLNQFRILYSDVDVVSITGVGYFKDTSFDPWIAPLDYNARWDDKGSDDDAYDALEYPRIGILRQSPRDGRWGLAFHEACWSLLEVALAPKPVPLRRLFDLCKSFPIPESQFCPEWGHYYGGLNREHPDDGRCVEVNDKFTEHHRLCVTQITSIDPFDIPEIESLWINAVEDIPQISIMGVRFSDPFASLPQEMLMNIATLLPTHDFLNLRLASQFFVPVYYRQNFWATRFGPRSERCWVFETQRWNRALDWRRLYRRTGLMHRSQAMHNRERVWLLAMYVKRLLDPRFVNTGGTTTPLLTDPRVWRKASVDIYAWDAGDPYGLFPSGCMELQNSPKVSLPQSIDQISFFVNEVGEVEYVVGLRVVGSCGAVVELGYMAHEIVVDVSGRSWTGLCMALVPTGMRAVQCVFGDGSHSPWVGCEVEGIAQTRKLVAASNLFAISAQFDGCRIISLGVAAAEWAPASLRDTAVWEKGIPDRELQLNEAFFSTMYVWADDGIYDSIRRSVFGGTRGHSLRYLTGIQVYMTSTPCALEFDFTPGHLDYLDTCEDLGVYPDSEMASLQHFSINGPGGERICGVELYVYYRPNEVLVDAESSAELDSFKAGFFIFTNRGRSHHFRYRDRVIKKNVTMVSVPVPAGETMTGFYCTVFGDCINALGVITEMLD</sequence>
<dbReference type="STRING" id="1081108.A0A168JKD7"/>
<comment type="caution">
    <text evidence="2">The sequence shown here is derived from an EMBL/GenBank/DDBJ whole genome shotgun (WGS) entry which is preliminary data.</text>
</comment>
<gene>
    <name evidence="2" type="ORF">LEL_00105</name>
</gene>
<dbReference type="AlphaFoldDB" id="A0A168JKD7"/>
<evidence type="ECO:0000259" key="1">
    <source>
        <dbReference type="PROSITE" id="PS50181"/>
    </source>
</evidence>
<dbReference type="InterPro" id="IPR036047">
    <property type="entry name" value="F-box-like_dom_sf"/>
</dbReference>
<evidence type="ECO:0000313" key="3">
    <source>
        <dbReference type="Proteomes" id="UP000076881"/>
    </source>
</evidence>
<protein>
    <submittedName>
        <fullName evidence="2">F-box domain, Skp2-like protein</fullName>
    </submittedName>
</protein>
<dbReference type="Pfam" id="PF24539">
    <property type="entry name" value="DUF7600"/>
    <property type="match status" value="1"/>
</dbReference>
<dbReference type="SUPFAM" id="SSF81383">
    <property type="entry name" value="F-box domain"/>
    <property type="match status" value="1"/>
</dbReference>
<dbReference type="InterPro" id="IPR001810">
    <property type="entry name" value="F-box_dom"/>
</dbReference>